<dbReference type="OrthoDB" id="3885120at2"/>
<dbReference type="Pfam" id="PF13374">
    <property type="entry name" value="TPR_10"/>
    <property type="match status" value="1"/>
</dbReference>
<dbReference type="AlphaFoldDB" id="A0A2X0IH88"/>
<accession>A0A2X0IH88</accession>
<gene>
    <name evidence="1" type="ORF">DN069_19395</name>
</gene>
<dbReference type="Gene3D" id="1.25.40.10">
    <property type="entry name" value="Tetratricopeptide repeat domain"/>
    <property type="match status" value="1"/>
</dbReference>
<proteinExistence type="predicted"/>
<keyword evidence="2" id="KW-1185">Reference proteome</keyword>
<dbReference type="InterPro" id="IPR053137">
    <property type="entry name" value="NLR-like"/>
</dbReference>
<dbReference type="EMBL" id="QKYN01000074">
    <property type="protein sequence ID" value="RAG83927.1"/>
    <property type="molecule type" value="Genomic_DNA"/>
</dbReference>
<evidence type="ECO:0008006" key="3">
    <source>
        <dbReference type="Google" id="ProtNLM"/>
    </source>
</evidence>
<dbReference type="PANTHER" id="PTHR46082">
    <property type="entry name" value="ATP/GTP-BINDING PROTEIN-RELATED"/>
    <property type="match status" value="1"/>
</dbReference>
<comment type="caution">
    <text evidence="1">The sequence shown here is derived from an EMBL/GenBank/DDBJ whole genome shotgun (WGS) entry which is preliminary data.</text>
</comment>
<sequence>MTDETTAGLSRDIQEAFRRNTGGLSAACEQARDLVASFPVPDPEVPEHWAEFALLTGQLRVLLGYLAEAGVPSSAPGAFRSVVLADLSYLNAADTGLPGRTLAGWICRRWTVELGVEHPDRISAHERYAALCLAVGAGDEAVGLLRSLHRLCAKLSGPRSPAALSVAADLCGALSRTGDHQSALRLGQDLVPVCTEVLGGDSDTALRAVSGLAGALRGLGGLPAAFGAYREVHEKSVRTRGQDHLSTLRAADDLAIAAQDLENHELALTLNQDLLQRYKRLLGGNATSSFDEDKRIRRTRDRLSSSLRALGRDDEAEALYGPRPDF</sequence>
<dbReference type="Proteomes" id="UP000248889">
    <property type="component" value="Unassembled WGS sequence"/>
</dbReference>
<evidence type="ECO:0000313" key="1">
    <source>
        <dbReference type="EMBL" id="RAG83927.1"/>
    </source>
</evidence>
<evidence type="ECO:0000313" key="2">
    <source>
        <dbReference type="Proteomes" id="UP000248889"/>
    </source>
</evidence>
<name>A0A2X0IH88_9ACTN</name>
<dbReference type="SUPFAM" id="SSF48452">
    <property type="entry name" value="TPR-like"/>
    <property type="match status" value="1"/>
</dbReference>
<protein>
    <recommendedName>
        <fullName evidence="3">Tetratricopeptide repeat protein</fullName>
    </recommendedName>
</protein>
<dbReference type="PANTHER" id="PTHR46082:SF6">
    <property type="entry name" value="AAA+ ATPASE DOMAIN-CONTAINING PROTEIN-RELATED"/>
    <property type="match status" value="1"/>
</dbReference>
<dbReference type="InterPro" id="IPR011990">
    <property type="entry name" value="TPR-like_helical_dom_sf"/>
</dbReference>
<organism evidence="1 2">
    <name type="scientific">Streptacidiphilus pinicola</name>
    <dbReference type="NCBI Taxonomy" id="2219663"/>
    <lineage>
        <taxon>Bacteria</taxon>
        <taxon>Bacillati</taxon>
        <taxon>Actinomycetota</taxon>
        <taxon>Actinomycetes</taxon>
        <taxon>Kitasatosporales</taxon>
        <taxon>Streptomycetaceae</taxon>
        <taxon>Streptacidiphilus</taxon>
    </lineage>
</organism>
<dbReference type="RefSeq" id="WP_111502475.1">
    <property type="nucleotide sequence ID" value="NZ_QKYN01000074.1"/>
</dbReference>
<reference evidence="1 2" key="1">
    <citation type="submission" date="2018-06" db="EMBL/GenBank/DDBJ databases">
        <title>Streptacidiphilus pinicola sp. nov., isolated from pine grove soil.</title>
        <authorList>
            <person name="Roh S.G."/>
            <person name="Park S."/>
            <person name="Kim M.-K."/>
            <person name="Yun B.-R."/>
            <person name="Park J."/>
            <person name="Kim M.J."/>
            <person name="Kim Y.S."/>
            <person name="Kim S.B."/>
        </authorList>
    </citation>
    <scope>NUCLEOTIDE SEQUENCE [LARGE SCALE GENOMIC DNA]</scope>
    <source>
        <strain evidence="1 2">MMS16-CNU450</strain>
    </source>
</reference>